<dbReference type="Proteomes" id="UP001055811">
    <property type="component" value="Linkage Group LG03"/>
</dbReference>
<protein>
    <submittedName>
        <fullName evidence="1">Uncharacterized protein</fullName>
    </submittedName>
</protein>
<name>A0ACB9FAD9_CICIN</name>
<sequence>MLACNDMDVYYDYMDWAKNWGTDEMNSDDDSLDSKLPDLSSEHSPNGRGNSVVWRSMENFPDLDNQLDCVAQPVAHENRAHNTTHFGVKDVGSTQHNSQKVGHRKFRKSKSLDLNS</sequence>
<organism evidence="1 2">
    <name type="scientific">Cichorium intybus</name>
    <name type="common">Chicory</name>
    <dbReference type="NCBI Taxonomy" id="13427"/>
    <lineage>
        <taxon>Eukaryota</taxon>
        <taxon>Viridiplantae</taxon>
        <taxon>Streptophyta</taxon>
        <taxon>Embryophyta</taxon>
        <taxon>Tracheophyta</taxon>
        <taxon>Spermatophyta</taxon>
        <taxon>Magnoliopsida</taxon>
        <taxon>eudicotyledons</taxon>
        <taxon>Gunneridae</taxon>
        <taxon>Pentapetalae</taxon>
        <taxon>asterids</taxon>
        <taxon>campanulids</taxon>
        <taxon>Asterales</taxon>
        <taxon>Asteraceae</taxon>
        <taxon>Cichorioideae</taxon>
        <taxon>Cichorieae</taxon>
        <taxon>Cichoriinae</taxon>
        <taxon>Cichorium</taxon>
    </lineage>
</organism>
<proteinExistence type="predicted"/>
<dbReference type="EMBL" id="CM042011">
    <property type="protein sequence ID" value="KAI3768239.1"/>
    <property type="molecule type" value="Genomic_DNA"/>
</dbReference>
<evidence type="ECO:0000313" key="2">
    <source>
        <dbReference type="Proteomes" id="UP001055811"/>
    </source>
</evidence>
<accession>A0ACB9FAD9</accession>
<keyword evidence="2" id="KW-1185">Reference proteome</keyword>
<comment type="caution">
    <text evidence="1">The sequence shown here is derived from an EMBL/GenBank/DDBJ whole genome shotgun (WGS) entry which is preliminary data.</text>
</comment>
<gene>
    <name evidence="1" type="ORF">L2E82_18757</name>
</gene>
<reference evidence="2" key="1">
    <citation type="journal article" date="2022" name="Mol. Ecol. Resour.">
        <title>The genomes of chicory, endive, great burdock and yacon provide insights into Asteraceae palaeo-polyploidization history and plant inulin production.</title>
        <authorList>
            <person name="Fan W."/>
            <person name="Wang S."/>
            <person name="Wang H."/>
            <person name="Wang A."/>
            <person name="Jiang F."/>
            <person name="Liu H."/>
            <person name="Zhao H."/>
            <person name="Xu D."/>
            <person name="Zhang Y."/>
        </authorList>
    </citation>
    <scope>NUCLEOTIDE SEQUENCE [LARGE SCALE GENOMIC DNA]</scope>
    <source>
        <strain evidence="2">cv. Punajuju</strain>
    </source>
</reference>
<evidence type="ECO:0000313" key="1">
    <source>
        <dbReference type="EMBL" id="KAI3768239.1"/>
    </source>
</evidence>
<reference evidence="1 2" key="2">
    <citation type="journal article" date="2022" name="Mol. Ecol. Resour.">
        <title>The genomes of chicory, endive, great burdock and yacon provide insights into Asteraceae paleo-polyploidization history and plant inulin production.</title>
        <authorList>
            <person name="Fan W."/>
            <person name="Wang S."/>
            <person name="Wang H."/>
            <person name="Wang A."/>
            <person name="Jiang F."/>
            <person name="Liu H."/>
            <person name="Zhao H."/>
            <person name="Xu D."/>
            <person name="Zhang Y."/>
        </authorList>
    </citation>
    <scope>NUCLEOTIDE SEQUENCE [LARGE SCALE GENOMIC DNA]</scope>
    <source>
        <strain evidence="2">cv. Punajuju</strain>
        <tissue evidence="1">Leaves</tissue>
    </source>
</reference>